<feature type="transmembrane region" description="Helical" evidence="1">
    <location>
        <begin position="199"/>
        <end position="218"/>
    </location>
</feature>
<keyword evidence="3" id="KW-1185">Reference proteome</keyword>
<proteinExistence type="predicted"/>
<evidence type="ECO:0000256" key="1">
    <source>
        <dbReference type="SAM" id="Phobius"/>
    </source>
</evidence>
<reference evidence="2 3" key="1">
    <citation type="submission" date="2018-06" db="EMBL/GenBank/DDBJ databases">
        <title>Chryseolinea flavus sp. nov., a member of the phylum Bacteroidetes isolated from soil.</title>
        <authorList>
            <person name="Li Y."/>
            <person name="Wang J."/>
        </authorList>
    </citation>
    <scope>NUCLEOTIDE SEQUENCE [LARGE SCALE GENOMIC DNA]</scope>
    <source>
        <strain evidence="2 3">SDU1-6</strain>
    </source>
</reference>
<feature type="transmembrane region" description="Helical" evidence="1">
    <location>
        <begin position="70"/>
        <end position="88"/>
    </location>
</feature>
<evidence type="ECO:0000313" key="2">
    <source>
        <dbReference type="EMBL" id="RAW00842.1"/>
    </source>
</evidence>
<protein>
    <recommendedName>
        <fullName evidence="4">DoxX family protein</fullName>
    </recommendedName>
</protein>
<dbReference type="RefSeq" id="WP_112746999.1">
    <property type="nucleotide sequence ID" value="NZ_QMFY01000005.1"/>
</dbReference>
<keyword evidence="1" id="KW-0472">Membrane</keyword>
<evidence type="ECO:0008006" key="4">
    <source>
        <dbReference type="Google" id="ProtNLM"/>
    </source>
</evidence>
<dbReference type="Proteomes" id="UP000251889">
    <property type="component" value="Unassembled WGS sequence"/>
</dbReference>
<feature type="transmembrane region" description="Helical" evidence="1">
    <location>
        <begin position="43"/>
        <end position="63"/>
    </location>
</feature>
<keyword evidence="1" id="KW-1133">Transmembrane helix</keyword>
<comment type="caution">
    <text evidence="2">The sequence shown here is derived from an EMBL/GenBank/DDBJ whole genome shotgun (WGS) entry which is preliminary data.</text>
</comment>
<dbReference type="OrthoDB" id="327939at2"/>
<sequence length="253" mass="27868">MNVFIIPGRLIVSLGFIGLSILCILSEDFIVGRPPAWPPNINLNPLLAYTTAALLLICAAMILSKKNGGLASLIIVSMIFILSLTRHLLHFVDWLNALKTLALVGGMLIVGVSFFREDNRLTTSTRVSASARRILLWSGRIFLAAFFIAAGYAHHMFADFVVNFIPSYIPFRFFWTYFTALCLVAGGIGILISNTRKWASLLSGVMVFGWFLLLHIPRVLANINDPGERLGLFESLAISGMFFVLTGLSKGKD</sequence>
<keyword evidence="1" id="KW-0812">Transmembrane</keyword>
<feature type="transmembrane region" description="Helical" evidence="1">
    <location>
        <begin position="94"/>
        <end position="114"/>
    </location>
</feature>
<evidence type="ECO:0000313" key="3">
    <source>
        <dbReference type="Proteomes" id="UP000251889"/>
    </source>
</evidence>
<accession>A0A364Y2D7</accession>
<gene>
    <name evidence="2" type="ORF">DQQ10_11390</name>
</gene>
<organism evidence="2 3">
    <name type="scientific">Pseudochryseolinea flava</name>
    <dbReference type="NCBI Taxonomy" id="2059302"/>
    <lineage>
        <taxon>Bacteria</taxon>
        <taxon>Pseudomonadati</taxon>
        <taxon>Bacteroidota</taxon>
        <taxon>Cytophagia</taxon>
        <taxon>Cytophagales</taxon>
        <taxon>Fulvivirgaceae</taxon>
        <taxon>Pseudochryseolinea</taxon>
    </lineage>
</organism>
<feature type="transmembrane region" description="Helical" evidence="1">
    <location>
        <begin position="134"/>
        <end position="153"/>
    </location>
</feature>
<feature type="transmembrane region" description="Helical" evidence="1">
    <location>
        <begin position="12"/>
        <end position="31"/>
    </location>
</feature>
<dbReference type="EMBL" id="QMFY01000005">
    <property type="protein sequence ID" value="RAW00842.1"/>
    <property type="molecule type" value="Genomic_DNA"/>
</dbReference>
<feature type="transmembrane region" description="Helical" evidence="1">
    <location>
        <begin position="173"/>
        <end position="192"/>
    </location>
</feature>
<feature type="transmembrane region" description="Helical" evidence="1">
    <location>
        <begin position="230"/>
        <end position="248"/>
    </location>
</feature>
<dbReference type="AlphaFoldDB" id="A0A364Y2D7"/>
<name>A0A364Y2D7_9BACT</name>